<name>X1IX53_9ZZZZ</name>
<feature type="transmembrane region" description="Helical" evidence="1">
    <location>
        <begin position="12"/>
        <end position="30"/>
    </location>
</feature>
<evidence type="ECO:0000313" key="2">
    <source>
        <dbReference type="EMBL" id="GAH73835.1"/>
    </source>
</evidence>
<evidence type="ECO:0000256" key="1">
    <source>
        <dbReference type="SAM" id="Phobius"/>
    </source>
</evidence>
<keyword evidence="1" id="KW-0472">Membrane</keyword>
<comment type="caution">
    <text evidence="2">The sequence shown here is derived from an EMBL/GenBank/DDBJ whole genome shotgun (WGS) entry which is preliminary data.</text>
</comment>
<keyword evidence="1" id="KW-0812">Transmembrane</keyword>
<dbReference type="AlphaFoldDB" id="X1IX53"/>
<reference evidence="2" key="1">
    <citation type="journal article" date="2014" name="Front. Microbiol.">
        <title>High frequency of phylogenetically diverse reductive dehalogenase-homologous genes in deep subseafloor sedimentary metagenomes.</title>
        <authorList>
            <person name="Kawai M."/>
            <person name="Futagami T."/>
            <person name="Toyoda A."/>
            <person name="Takaki Y."/>
            <person name="Nishi S."/>
            <person name="Hori S."/>
            <person name="Arai W."/>
            <person name="Tsubouchi T."/>
            <person name="Morono Y."/>
            <person name="Uchiyama I."/>
            <person name="Ito T."/>
            <person name="Fujiyama A."/>
            <person name="Inagaki F."/>
            <person name="Takami H."/>
        </authorList>
    </citation>
    <scope>NUCLEOTIDE SEQUENCE</scope>
    <source>
        <strain evidence="2">Expedition CK06-06</strain>
    </source>
</reference>
<accession>X1IX53</accession>
<protein>
    <recommendedName>
        <fullName evidence="3">PDGLE domain-containing protein</fullName>
    </recommendedName>
</protein>
<sequence>MALGEGSLVNKVVQVLVLAMVVGYCVIILADTKGDLDAQLVELNDSKATEAIGGFYDATYEGINTTGTIVKLVFVGMLIAAVVGFGYIVTTRR</sequence>
<proteinExistence type="predicted"/>
<gene>
    <name evidence="2" type="ORF">S03H2_41929</name>
</gene>
<dbReference type="EMBL" id="BARU01026075">
    <property type="protein sequence ID" value="GAH73835.1"/>
    <property type="molecule type" value="Genomic_DNA"/>
</dbReference>
<evidence type="ECO:0008006" key="3">
    <source>
        <dbReference type="Google" id="ProtNLM"/>
    </source>
</evidence>
<organism evidence="2">
    <name type="scientific">marine sediment metagenome</name>
    <dbReference type="NCBI Taxonomy" id="412755"/>
    <lineage>
        <taxon>unclassified sequences</taxon>
        <taxon>metagenomes</taxon>
        <taxon>ecological metagenomes</taxon>
    </lineage>
</organism>
<feature type="transmembrane region" description="Helical" evidence="1">
    <location>
        <begin position="69"/>
        <end position="89"/>
    </location>
</feature>
<keyword evidence="1" id="KW-1133">Transmembrane helix</keyword>